<dbReference type="Proteomes" id="UP001156881">
    <property type="component" value="Unassembled WGS sequence"/>
</dbReference>
<comment type="caution">
    <text evidence="4">The sequence shown here is derived from an EMBL/GenBank/DDBJ whole genome shotgun (WGS) entry which is preliminary data.</text>
</comment>
<organism evidence="4 5">
    <name type="scientific">Methylobacterium brachythecii</name>
    <dbReference type="NCBI Taxonomy" id="1176177"/>
    <lineage>
        <taxon>Bacteria</taxon>
        <taxon>Pseudomonadati</taxon>
        <taxon>Pseudomonadota</taxon>
        <taxon>Alphaproteobacteria</taxon>
        <taxon>Hyphomicrobiales</taxon>
        <taxon>Methylobacteriaceae</taxon>
        <taxon>Methylobacterium</taxon>
    </lineage>
</organism>
<accession>A0A7W6AE48</accession>
<reference evidence="3" key="1">
    <citation type="journal article" date="2014" name="Int. J. Syst. Evol. Microbiol.">
        <title>Complete genome of a new Firmicutes species belonging to the dominant human colonic microbiota ('Ruminococcus bicirculans') reveals two chromosomes and a selective capacity to utilize plant glucans.</title>
        <authorList>
            <consortium name="NISC Comparative Sequencing Program"/>
            <person name="Wegmann U."/>
            <person name="Louis P."/>
            <person name="Goesmann A."/>
            <person name="Henrissat B."/>
            <person name="Duncan S.H."/>
            <person name="Flint H.J."/>
        </authorList>
    </citation>
    <scope>NUCLEOTIDE SEQUENCE</scope>
    <source>
        <strain evidence="3">NBRC 107710</strain>
    </source>
</reference>
<dbReference type="InterPro" id="IPR037523">
    <property type="entry name" value="VOC_core"/>
</dbReference>
<dbReference type="GO" id="GO:0046491">
    <property type="term" value="P:L-methylmalonyl-CoA metabolic process"/>
    <property type="evidence" value="ECO:0007669"/>
    <property type="project" value="TreeGrafter"/>
</dbReference>
<keyword evidence="1" id="KW-0479">Metal-binding</keyword>
<dbReference type="GO" id="GO:0046872">
    <property type="term" value="F:metal ion binding"/>
    <property type="evidence" value="ECO:0007669"/>
    <property type="project" value="UniProtKB-KW"/>
</dbReference>
<dbReference type="InterPro" id="IPR029068">
    <property type="entry name" value="Glyas_Bleomycin-R_OHBP_Dase"/>
</dbReference>
<reference evidence="6" key="2">
    <citation type="journal article" date="2019" name="Int. J. Syst. Evol. Microbiol.">
        <title>The Global Catalogue of Microorganisms (GCM) 10K type strain sequencing project: providing services to taxonomists for standard genome sequencing and annotation.</title>
        <authorList>
            <consortium name="The Broad Institute Genomics Platform"/>
            <consortium name="The Broad Institute Genome Sequencing Center for Infectious Disease"/>
            <person name="Wu L."/>
            <person name="Ma J."/>
        </authorList>
    </citation>
    <scope>NUCLEOTIDE SEQUENCE [LARGE SCALE GENOMIC DNA]</scope>
    <source>
        <strain evidence="6">NBRC 107710</strain>
    </source>
</reference>
<evidence type="ECO:0000313" key="6">
    <source>
        <dbReference type="Proteomes" id="UP001156881"/>
    </source>
</evidence>
<keyword evidence="4" id="KW-0560">Oxidoreductase</keyword>
<dbReference type="RefSeq" id="WP_183501336.1">
    <property type="nucleotide sequence ID" value="NZ_BSPG01000005.1"/>
</dbReference>
<dbReference type="CDD" id="cd06587">
    <property type="entry name" value="VOC"/>
    <property type="match status" value="1"/>
</dbReference>
<name>A0A7W6AE48_9HYPH</name>
<evidence type="ECO:0000313" key="3">
    <source>
        <dbReference type="EMBL" id="GLS43444.1"/>
    </source>
</evidence>
<dbReference type="EMBL" id="BSPG01000005">
    <property type="protein sequence ID" value="GLS43444.1"/>
    <property type="molecule type" value="Genomic_DNA"/>
</dbReference>
<reference evidence="3" key="4">
    <citation type="submission" date="2023-01" db="EMBL/GenBank/DDBJ databases">
        <title>Draft genome sequence of Methylobacterium brachythecii strain NBRC 107710.</title>
        <authorList>
            <person name="Sun Q."/>
            <person name="Mori K."/>
        </authorList>
    </citation>
    <scope>NUCLEOTIDE SEQUENCE</scope>
    <source>
        <strain evidence="3">NBRC 107710</strain>
    </source>
</reference>
<dbReference type="InterPro" id="IPR051785">
    <property type="entry name" value="MMCE/EMCE_epimerase"/>
</dbReference>
<dbReference type="Gene3D" id="3.10.180.10">
    <property type="entry name" value="2,3-Dihydroxybiphenyl 1,2-Dioxygenase, domain 1"/>
    <property type="match status" value="1"/>
</dbReference>
<dbReference type="PANTHER" id="PTHR43048">
    <property type="entry name" value="METHYLMALONYL-COA EPIMERASE"/>
    <property type="match status" value="1"/>
</dbReference>
<dbReference type="Proteomes" id="UP000517759">
    <property type="component" value="Unassembled WGS sequence"/>
</dbReference>
<dbReference type="GO" id="GO:0051213">
    <property type="term" value="F:dioxygenase activity"/>
    <property type="evidence" value="ECO:0007669"/>
    <property type="project" value="UniProtKB-KW"/>
</dbReference>
<dbReference type="AlphaFoldDB" id="A0A7W6AE48"/>
<evidence type="ECO:0000313" key="4">
    <source>
        <dbReference type="EMBL" id="MBB3900566.1"/>
    </source>
</evidence>
<evidence type="ECO:0000256" key="1">
    <source>
        <dbReference type="ARBA" id="ARBA00022723"/>
    </source>
</evidence>
<dbReference type="Pfam" id="PF00903">
    <property type="entry name" value="Glyoxalase"/>
    <property type="match status" value="1"/>
</dbReference>
<evidence type="ECO:0000259" key="2">
    <source>
        <dbReference type="PROSITE" id="PS51819"/>
    </source>
</evidence>
<dbReference type="PANTHER" id="PTHR43048:SF5">
    <property type="entry name" value="BLR5325 PROTEIN"/>
    <property type="match status" value="1"/>
</dbReference>
<dbReference type="PROSITE" id="PS51819">
    <property type="entry name" value="VOC"/>
    <property type="match status" value="1"/>
</dbReference>
<dbReference type="GO" id="GO:0004493">
    <property type="term" value="F:methylmalonyl-CoA epimerase activity"/>
    <property type="evidence" value="ECO:0007669"/>
    <property type="project" value="TreeGrafter"/>
</dbReference>
<evidence type="ECO:0000313" key="5">
    <source>
        <dbReference type="Proteomes" id="UP000517759"/>
    </source>
</evidence>
<keyword evidence="4" id="KW-0456">Lyase</keyword>
<keyword evidence="4" id="KW-0223">Dioxygenase</keyword>
<dbReference type="SUPFAM" id="SSF54593">
    <property type="entry name" value="Glyoxalase/Bleomycin resistance protein/Dihydroxybiphenyl dioxygenase"/>
    <property type="match status" value="1"/>
</dbReference>
<dbReference type="GO" id="GO:0016829">
    <property type="term" value="F:lyase activity"/>
    <property type="evidence" value="ECO:0007669"/>
    <property type="project" value="UniProtKB-KW"/>
</dbReference>
<sequence>MPYRIDHVHLRSRDAVAASVFYVEKLGAREIRRDGSPVSRVVLDLGGLHLFIEQAPEDTASSAKAPHLGLEHIGFAVDDIEATFADLKAKNLDIASGINDVKPGLRTIFITGPDGVLIEFLKRDFAL</sequence>
<proteinExistence type="predicted"/>
<gene>
    <name evidence="3" type="ORF">GCM10007884_14290</name>
    <name evidence="4" type="ORF">GGR33_000046</name>
</gene>
<protein>
    <submittedName>
        <fullName evidence="4">Catechol 2,3-dioxygenase-like lactoylglutathione lyase family enzyme</fullName>
    </submittedName>
    <submittedName>
        <fullName evidence="3">Glyoxalase</fullName>
    </submittedName>
</protein>
<feature type="domain" description="VOC" evidence="2">
    <location>
        <begin position="4"/>
        <end position="123"/>
    </location>
</feature>
<dbReference type="InterPro" id="IPR004360">
    <property type="entry name" value="Glyas_Fos-R_dOase_dom"/>
</dbReference>
<dbReference type="EMBL" id="JACIDN010000001">
    <property type="protein sequence ID" value="MBB3900566.1"/>
    <property type="molecule type" value="Genomic_DNA"/>
</dbReference>
<reference evidence="4 5" key="3">
    <citation type="submission" date="2020-08" db="EMBL/GenBank/DDBJ databases">
        <title>Genomic Encyclopedia of Type Strains, Phase IV (KMG-IV): sequencing the most valuable type-strain genomes for metagenomic binning, comparative biology and taxonomic classification.</title>
        <authorList>
            <person name="Goeker M."/>
        </authorList>
    </citation>
    <scope>NUCLEOTIDE SEQUENCE [LARGE SCALE GENOMIC DNA]</scope>
    <source>
        <strain evidence="4 5">DSM 24105</strain>
    </source>
</reference>
<keyword evidence="6" id="KW-1185">Reference proteome</keyword>